<dbReference type="Proteomes" id="UP000266691">
    <property type="component" value="Unassembled WGS sequence"/>
</dbReference>
<comment type="caution">
    <text evidence="1">The sequence shown here is derived from an EMBL/GenBank/DDBJ whole genome shotgun (WGS) entry which is preliminary data.</text>
</comment>
<sequence>MGCFLLLCTGCEGYGHNHHDTSIKKSTEMKTKVLFYMALLLIFGNCATTKTNSPILKDYTLGEKWIWKWERVVEGEVRAQGEDIQEVVNYNGTLGLWNGIDTLQISKTIHQEQSDTPFRNWPLEVGKKWKYVSEWENNEGTTGKTSQDAEITAFEDLHVVAGTFKAYKIEYKGIVTNSRGFKGEMNDIWWYSPELKTYIKHVNDDGYGLYTNELTSYSKAD</sequence>
<organism evidence="1 2">
    <name type="scientific">Flagellimonas pelagia</name>
    <dbReference type="NCBI Taxonomy" id="2306998"/>
    <lineage>
        <taxon>Bacteria</taxon>
        <taxon>Pseudomonadati</taxon>
        <taxon>Bacteroidota</taxon>
        <taxon>Flavobacteriia</taxon>
        <taxon>Flavobacteriales</taxon>
        <taxon>Flavobacteriaceae</taxon>
        <taxon>Flagellimonas</taxon>
    </lineage>
</organism>
<evidence type="ECO:0000313" key="2">
    <source>
        <dbReference type="Proteomes" id="UP000266691"/>
    </source>
</evidence>
<protein>
    <submittedName>
        <fullName evidence="1">Uncharacterized protein</fullName>
    </submittedName>
</protein>
<dbReference type="Gene3D" id="2.40.360.20">
    <property type="match status" value="1"/>
</dbReference>
<dbReference type="EMBL" id="QXFI01000036">
    <property type="protein sequence ID" value="RIV42144.1"/>
    <property type="molecule type" value="Genomic_DNA"/>
</dbReference>
<dbReference type="AlphaFoldDB" id="A0A3A1NG04"/>
<evidence type="ECO:0000313" key="1">
    <source>
        <dbReference type="EMBL" id="RIV42144.1"/>
    </source>
</evidence>
<proteinExistence type="predicted"/>
<name>A0A3A1NG04_9FLAO</name>
<reference evidence="1 2" key="1">
    <citation type="submission" date="2018-08" db="EMBL/GenBank/DDBJ databases">
        <title>Proposal of Muricauda 72 sp.nov. and Muricauda NH166 sp.nov., isolated from seawater.</title>
        <authorList>
            <person name="Cheng H."/>
            <person name="Wu Y.-H."/>
            <person name="Guo L.-L."/>
            <person name="Xu X.-W."/>
        </authorList>
    </citation>
    <scope>NUCLEOTIDE SEQUENCE [LARGE SCALE GENOMIC DNA]</scope>
    <source>
        <strain evidence="1 2">72</strain>
    </source>
</reference>
<gene>
    <name evidence="1" type="ORF">D2V05_18810</name>
</gene>
<accession>A0A3A1NG04</accession>